<dbReference type="PANTHER" id="PTHR23226:SF190">
    <property type="entry name" value="ZINC FINGER PROTEIN 18"/>
    <property type="match status" value="1"/>
</dbReference>
<dbReference type="SMART" id="SM00355">
    <property type="entry name" value="ZnF_C2H2"/>
    <property type="match status" value="6"/>
</dbReference>
<reference evidence="18" key="3">
    <citation type="submission" date="2025-09" db="UniProtKB">
        <authorList>
            <consortium name="Ensembl"/>
        </authorList>
    </citation>
    <scope>IDENTIFICATION</scope>
</reference>
<feature type="domain" description="C2H2-type" evidence="16">
    <location>
        <begin position="290"/>
        <end position="317"/>
    </location>
</feature>
<dbReference type="FunFam" id="3.30.160.60:FF:000642">
    <property type="entry name" value="Zinc finger with KRAB and SCAN domains 2"/>
    <property type="match status" value="1"/>
</dbReference>
<dbReference type="Gene3D" id="3.30.160.60">
    <property type="entry name" value="Classic Zinc Finger"/>
    <property type="match status" value="6"/>
</dbReference>
<keyword evidence="4" id="KW-1017">Isopeptide bond</keyword>
<feature type="region of interest" description="Disordered" evidence="15">
    <location>
        <begin position="211"/>
        <end position="242"/>
    </location>
</feature>
<dbReference type="PROSITE" id="PS00028">
    <property type="entry name" value="ZINC_FINGER_C2H2_1"/>
    <property type="match status" value="6"/>
</dbReference>
<dbReference type="SUPFAM" id="SSF47353">
    <property type="entry name" value="Retrovirus capsid dimerization domain-like"/>
    <property type="match status" value="1"/>
</dbReference>
<evidence type="ECO:0000256" key="4">
    <source>
        <dbReference type="ARBA" id="ARBA00022499"/>
    </source>
</evidence>
<evidence type="ECO:0000256" key="2">
    <source>
        <dbReference type="ARBA" id="ARBA00004123"/>
    </source>
</evidence>
<evidence type="ECO:0000256" key="14">
    <source>
        <dbReference type="PROSITE-ProRule" id="PRU00042"/>
    </source>
</evidence>
<keyword evidence="8" id="KW-0862">Zinc</keyword>
<keyword evidence="6" id="KW-0677">Repeat</keyword>
<dbReference type="SMART" id="SM00431">
    <property type="entry name" value="SCAN"/>
    <property type="match status" value="1"/>
</dbReference>
<feature type="domain" description="C2H2-type" evidence="16">
    <location>
        <begin position="346"/>
        <end position="373"/>
    </location>
</feature>
<dbReference type="PROSITE" id="PS50804">
    <property type="entry name" value="SCAN_BOX"/>
    <property type="match status" value="1"/>
</dbReference>
<dbReference type="GO" id="GO:0008270">
    <property type="term" value="F:zinc ion binding"/>
    <property type="evidence" value="ECO:0007669"/>
    <property type="project" value="UniProtKB-KW"/>
</dbReference>
<dbReference type="SUPFAM" id="SSF57667">
    <property type="entry name" value="beta-beta-alpha zinc fingers"/>
    <property type="match status" value="4"/>
</dbReference>
<feature type="domain" description="C2H2-type" evidence="16">
    <location>
        <begin position="402"/>
        <end position="429"/>
    </location>
</feature>
<evidence type="ECO:0000256" key="11">
    <source>
        <dbReference type="ARBA" id="ARBA00023125"/>
    </source>
</evidence>
<comment type="similarity">
    <text evidence="3">Belongs to the krueppel C2H2-type zinc-finger protein family.</text>
</comment>
<dbReference type="InterPro" id="IPR003309">
    <property type="entry name" value="SCAN_dom"/>
</dbReference>
<keyword evidence="7 14" id="KW-0863">Zinc-finger</keyword>
<dbReference type="GO" id="GO:0000981">
    <property type="term" value="F:DNA-binding transcription factor activity, RNA polymerase II-specific"/>
    <property type="evidence" value="ECO:0007669"/>
    <property type="project" value="TreeGrafter"/>
</dbReference>
<dbReference type="AlphaFoldDB" id="A0A7N4P3E4"/>
<dbReference type="InterPro" id="IPR036236">
    <property type="entry name" value="Znf_C2H2_sf"/>
</dbReference>
<accession>A0A7N4P3E4</accession>
<keyword evidence="12" id="KW-0804">Transcription</keyword>
<dbReference type="GeneTree" id="ENSGT00940000161523"/>
<reference evidence="18" key="2">
    <citation type="submission" date="2025-08" db="UniProtKB">
        <authorList>
            <consortium name="Ensembl"/>
        </authorList>
    </citation>
    <scope>IDENTIFICATION</scope>
</reference>
<evidence type="ECO:0000256" key="12">
    <source>
        <dbReference type="ARBA" id="ARBA00023163"/>
    </source>
</evidence>
<evidence type="ECO:0000256" key="15">
    <source>
        <dbReference type="SAM" id="MobiDB-lite"/>
    </source>
</evidence>
<dbReference type="FunFam" id="3.30.160.60:FF:002548">
    <property type="entry name" value="Zinc finger and SCAN domain-containing protein 29"/>
    <property type="match status" value="1"/>
</dbReference>
<feature type="domain" description="SCAN box" evidence="17">
    <location>
        <begin position="18"/>
        <end position="99"/>
    </location>
</feature>
<organism evidence="18 19">
    <name type="scientific">Sarcophilus harrisii</name>
    <name type="common">Tasmanian devil</name>
    <name type="synonym">Sarcophilus laniarius</name>
    <dbReference type="NCBI Taxonomy" id="9305"/>
    <lineage>
        <taxon>Eukaryota</taxon>
        <taxon>Metazoa</taxon>
        <taxon>Chordata</taxon>
        <taxon>Craniata</taxon>
        <taxon>Vertebrata</taxon>
        <taxon>Euteleostomi</taxon>
        <taxon>Mammalia</taxon>
        <taxon>Metatheria</taxon>
        <taxon>Dasyuromorphia</taxon>
        <taxon>Dasyuridae</taxon>
        <taxon>Sarcophilus</taxon>
    </lineage>
</organism>
<feature type="compositionally biased region" description="Basic and acidic residues" evidence="15">
    <location>
        <begin position="214"/>
        <end position="224"/>
    </location>
</feature>
<dbReference type="Gene3D" id="1.10.4020.10">
    <property type="entry name" value="DNA breaking-rejoining enzymes"/>
    <property type="match status" value="1"/>
</dbReference>
<evidence type="ECO:0000256" key="9">
    <source>
        <dbReference type="ARBA" id="ARBA00022843"/>
    </source>
</evidence>
<keyword evidence="19" id="KW-1185">Reference proteome</keyword>
<dbReference type="FunFam" id="3.30.160.60:FF:000557">
    <property type="entry name" value="zinc finger and SCAN domain-containing protein 29"/>
    <property type="match status" value="1"/>
</dbReference>
<dbReference type="GO" id="GO:0005634">
    <property type="term" value="C:nucleus"/>
    <property type="evidence" value="ECO:0007669"/>
    <property type="project" value="UniProtKB-SubCell"/>
</dbReference>
<keyword evidence="10" id="KW-0805">Transcription regulation</keyword>
<comment type="subcellular location">
    <subcellularLocation>
        <location evidence="2">Nucleus</location>
    </subcellularLocation>
</comment>
<evidence type="ECO:0000256" key="7">
    <source>
        <dbReference type="ARBA" id="ARBA00022771"/>
    </source>
</evidence>
<sequence>MMAKSTLRGDGRNSETFRQRFRKFHYQEVAGPREAFSQLWELCCRWLRPEVRTKEQILEILVLEQFLTVLPGEIQTWVQEHCPESGEEAVTLVEDLEREPKRPECPVTVPVKGQEIQPEKMAPLRSSLELLSVQQKAGESQPKVVAKKQWAGCPEIGSQEQLNLKEKLRSHQRTGFEAGFENKQNTKRDISEEVELHRTLLARSERKIPHRFNQGKDDDSDCRTGRQWPKSPVEKRGKMISPERGLGKILSHQKPHLGERPYKYLRYGRSFGPNSHLLMHQIPHQIENPYTCGDCGKSFSRSARLIRHRRIHTGEKPYKCLDCGKSFRDSSNFITHRRIHTGEKPYQCGECGKRFNQSSSLIIHQRTHTGEKPYQCEECGKSFNNSSHFSAHRRIHTGERPHVCPDCGKSFSKSSDLRAHHRTHTGEKPYGCHECGKCFSKSSALNKHREIHTREKLLSQSEPK</sequence>
<dbReference type="FunFam" id="3.30.160.60:FF:003000">
    <property type="entry name" value="Zinc finger and SCAN domain-containing 20"/>
    <property type="match status" value="1"/>
</dbReference>
<evidence type="ECO:0000256" key="10">
    <source>
        <dbReference type="ARBA" id="ARBA00023015"/>
    </source>
</evidence>
<feature type="domain" description="C2H2-type" evidence="16">
    <location>
        <begin position="318"/>
        <end position="345"/>
    </location>
</feature>
<evidence type="ECO:0000256" key="5">
    <source>
        <dbReference type="ARBA" id="ARBA00022723"/>
    </source>
</evidence>
<evidence type="ECO:0000256" key="1">
    <source>
        <dbReference type="ARBA" id="ARBA00003767"/>
    </source>
</evidence>
<dbReference type="Ensembl" id="ENSSHAT00000039851.1">
    <property type="protein sequence ID" value="ENSSHAP00000032410.1"/>
    <property type="gene ID" value="ENSSHAG00000012821.2"/>
</dbReference>
<evidence type="ECO:0000256" key="3">
    <source>
        <dbReference type="ARBA" id="ARBA00006991"/>
    </source>
</evidence>
<gene>
    <name evidence="18" type="primary">ZSCAN29</name>
</gene>
<dbReference type="CDD" id="cd07936">
    <property type="entry name" value="SCAN"/>
    <property type="match status" value="1"/>
</dbReference>
<protein>
    <submittedName>
        <fullName evidence="18">Zinc finger and SCAN domain containing 29</fullName>
    </submittedName>
</protein>
<dbReference type="PANTHER" id="PTHR23226">
    <property type="entry name" value="ZINC FINGER AND SCAN DOMAIN-CONTAINING"/>
    <property type="match status" value="1"/>
</dbReference>
<evidence type="ECO:0000313" key="19">
    <source>
        <dbReference type="Proteomes" id="UP000007648"/>
    </source>
</evidence>
<dbReference type="FunFam" id="1.10.4020.10:FF:000001">
    <property type="entry name" value="zinc finger protein 263 isoform X1"/>
    <property type="match status" value="1"/>
</dbReference>
<keyword evidence="9" id="KW-0832">Ubl conjugation</keyword>
<evidence type="ECO:0000256" key="8">
    <source>
        <dbReference type="ARBA" id="ARBA00022833"/>
    </source>
</evidence>
<name>A0A7N4P3E4_SARHA</name>
<dbReference type="InterPro" id="IPR038269">
    <property type="entry name" value="SCAN_sf"/>
</dbReference>
<keyword evidence="5" id="KW-0479">Metal-binding</keyword>
<keyword evidence="11" id="KW-0238">DNA-binding</keyword>
<reference evidence="18 19" key="1">
    <citation type="journal article" date="2011" name="Proc. Natl. Acad. Sci. U.S.A.">
        <title>Genetic diversity and population structure of the endangered marsupial Sarcophilus harrisii (Tasmanian devil).</title>
        <authorList>
            <person name="Miller W."/>
            <person name="Hayes V.M."/>
            <person name="Ratan A."/>
            <person name="Petersen D.C."/>
            <person name="Wittekindt N.E."/>
            <person name="Miller J."/>
            <person name="Walenz B."/>
            <person name="Knight J."/>
            <person name="Qi J."/>
            <person name="Zhao F."/>
            <person name="Wang Q."/>
            <person name="Bedoya-Reina O.C."/>
            <person name="Katiyar N."/>
            <person name="Tomsho L.P."/>
            <person name="Kasson L.M."/>
            <person name="Hardie R.A."/>
            <person name="Woodbridge P."/>
            <person name="Tindall E.A."/>
            <person name="Bertelsen M.F."/>
            <person name="Dixon D."/>
            <person name="Pyecroft S."/>
            <person name="Helgen K.M."/>
            <person name="Lesk A.M."/>
            <person name="Pringle T.H."/>
            <person name="Patterson N."/>
            <person name="Zhang Y."/>
            <person name="Kreiss A."/>
            <person name="Woods G.M."/>
            <person name="Jones M.E."/>
            <person name="Schuster S.C."/>
        </authorList>
    </citation>
    <scope>NUCLEOTIDE SEQUENCE [LARGE SCALE GENOMIC DNA]</scope>
</reference>
<dbReference type="Pfam" id="PF02023">
    <property type="entry name" value="SCAN"/>
    <property type="match status" value="1"/>
</dbReference>
<dbReference type="Proteomes" id="UP000007648">
    <property type="component" value="Unassembled WGS sequence"/>
</dbReference>
<keyword evidence="13" id="KW-0539">Nucleus</keyword>
<comment type="function">
    <text evidence="1">May be involved in transcriptional regulation.</text>
</comment>
<evidence type="ECO:0000313" key="18">
    <source>
        <dbReference type="Ensembl" id="ENSSHAP00000032410.1"/>
    </source>
</evidence>
<dbReference type="InterPro" id="IPR013087">
    <property type="entry name" value="Znf_C2H2_type"/>
</dbReference>
<proteinExistence type="inferred from homology"/>
<dbReference type="GO" id="GO:0000978">
    <property type="term" value="F:RNA polymerase II cis-regulatory region sequence-specific DNA binding"/>
    <property type="evidence" value="ECO:0007669"/>
    <property type="project" value="TreeGrafter"/>
</dbReference>
<dbReference type="FunFam" id="3.30.160.60:FF:000258">
    <property type="entry name" value="zinc finger and SCAN domain-containing protein 29 isoform X2"/>
    <property type="match status" value="1"/>
</dbReference>
<feature type="domain" description="C2H2-type" evidence="16">
    <location>
        <begin position="374"/>
        <end position="401"/>
    </location>
</feature>
<evidence type="ECO:0000259" key="17">
    <source>
        <dbReference type="PROSITE" id="PS50804"/>
    </source>
</evidence>
<feature type="domain" description="C2H2-type" evidence="16">
    <location>
        <begin position="430"/>
        <end position="457"/>
    </location>
</feature>
<dbReference type="Pfam" id="PF00096">
    <property type="entry name" value="zf-C2H2"/>
    <property type="match status" value="6"/>
</dbReference>
<evidence type="ECO:0000256" key="13">
    <source>
        <dbReference type="ARBA" id="ARBA00023242"/>
    </source>
</evidence>
<evidence type="ECO:0000256" key="6">
    <source>
        <dbReference type="ARBA" id="ARBA00022737"/>
    </source>
</evidence>
<evidence type="ECO:0000259" key="16">
    <source>
        <dbReference type="PROSITE" id="PS50157"/>
    </source>
</evidence>
<dbReference type="PROSITE" id="PS50157">
    <property type="entry name" value="ZINC_FINGER_C2H2_2"/>
    <property type="match status" value="6"/>
</dbReference>
<dbReference type="FunFam" id="3.30.160.60:FF:000355">
    <property type="entry name" value="zinc finger and SCAN domain-containing protein 20 isoform X1"/>
    <property type="match status" value="1"/>
</dbReference>